<dbReference type="eggNOG" id="COG1840">
    <property type="taxonomic scope" value="Bacteria"/>
</dbReference>
<evidence type="ECO:0000313" key="2">
    <source>
        <dbReference type="EMBL" id="EDX76169.1"/>
    </source>
</evidence>
<dbReference type="RefSeq" id="WP_006100657.1">
    <property type="nucleotide sequence ID" value="NZ_DS989847.1"/>
</dbReference>
<name>B4VPU3_9CYAN</name>
<sequence length="240" mass="25986">MKLANPLNYPLAVLAGGIVLVVGVRLANLSSVVMLPFAAVIATGGAIALKSKEPETLNLENPELARELQLVKQQAQTLAGKAEILRSEATKLLSDGLEVELLAAVQYACDRASELPAKVDQLTQRFQGADSLLSVSDLQQQLEQVNHKQTQASGVAKDQLNKLTESLQRNLQLARQGQDARQAQVTSLSTMIADAAGVLQQLQNKLRTADLNDSEQARELRSLSEELHSLEESFDLLVTK</sequence>
<dbReference type="STRING" id="118168.MC7420_5603"/>
<gene>
    <name evidence="2" type="ORF">MC7420_5603</name>
</gene>
<keyword evidence="1" id="KW-1133">Transmembrane helix</keyword>
<keyword evidence="3" id="KW-1185">Reference proteome</keyword>
<reference evidence="2 3" key="1">
    <citation type="submission" date="2008-07" db="EMBL/GenBank/DDBJ databases">
        <authorList>
            <person name="Tandeau de Marsac N."/>
            <person name="Ferriera S."/>
            <person name="Johnson J."/>
            <person name="Kravitz S."/>
            <person name="Beeson K."/>
            <person name="Sutton G."/>
            <person name="Rogers Y.-H."/>
            <person name="Friedman R."/>
            <person name="Frazier M."/>
            <person name="Venter J.C."/>
        </authorList>
    </citation>
    <scope>NUCLEOTIDE SEQUENCE [LARGE SCALE GENOMIC DNA]</scope>
    <source>
        <strain evidence="2 3">PCC 7420</strain>
    </source>
</reference>
<dbReference type="OrthoDB" id="483551at2"/>
<dbReference type="HOGENOM" id="CLU_1154867_0_0_3"/>
<keyword evidence="1" id="KW-0812">Transmembrane</keyword>
<dbReference type="Proteomes" id="UP000003835">
    <property type="component" value="Unassembled WGS sequence"/>
</dbReference>
<keyword evidence="1" id="KW-0472">Membrane</keyword>
<dbReference type="AlphaFoldDB" id="B4VPU3"/>
<evidence type="ECO:0000256" key="1">
    <source>
        <dbReference type="SAM" id="Phobius"/>
    </source>
</evidence>
<evidence type="ECO:0000313" key="3">
    <source>
        <dbReference type="Proteomes" id="UP000003835"/>
    </source>
</evidence>
<proteinExistence type="predicted"/>
<dbReference type="EMBL" id="DS989847">
    <property type="protein sequence ID" value="EDX76169.1"/>
    <property type="molecule type" value="Genomic_DNA"/>
</dbReference>
<accession>B4VPU3</accession>
<organism evidence="2 3">
    <name type="scientific">Coleofasciculus chthonoplastes PCC 7420</name>
    <dbReference type="NCBI Taxonomy" id="118168"/>
    <lineage>
        <taxon>Bacteria</taxon>
        <taxon>Bacillati</taxon>
        <taxon>Cyanobacteriota</taxon>
        <taxon>Cyanophyceae</taxon>
        <taxon>Coleofasciculales</taxon>
        <taxon>Coleofasciculaceae</taxon>
        <taxon>Coleofasciculus</taxon>
    </lineage>
</organism>
<feature type="transmembrane region" description="Helical" evidence="1">
    <location>
        <begin position="7"/>
        <end position="26"/>
    </location>
</feature>
<protein>
    <submittedName>
        <fullName evidence="2">Uncharacterized protein</fullName>
    </submittedName>
</protein>